<sequence length="73" mass="8167">THDNYRENCHEQEMQSDVEADATTQERKPLKRFTVEELVVTSDVEVPALVEDADVKVIETCGIVVGMTTDCPT</sequence>
<evidence type="ECO:0000313" key="2">
    <source>
        <dbReference type="EMBL" id="MCI75219.1"/>
    </source>
</evidence>
<evidence type="ECO:0000256" key="1">
    <source>
        <dbReference type="SAM" id="MobiDB-lite"/>
    </source>
</evidence>
<proteinExistence type="predicted"/>
<keyword evidence="3" id="KW-1185">Reference proteome</keyword>
<name>A0A392UNJ9_9FABA</name>
<feature type="non-terminal residue" evidence="2">
    <location>
        <position position="1"/>
    </location>
</feature>
<feature type="compositionally biased region" description="Basic and acidic residues" evidence="1">
    <location>
        <begin position="1"/>
        <end position="13"/>
    </location>
</feature>
<dbReference type="EMBL" id="LXQA010877598">
    <property type="protein sequence ID" value="MCI75219.1"/>
    <property type="molecule type" value="Genomic_DNA"/>
</dbReference>
<reference evidence="2 3" key="1">
    <citation type="journal article" date="2018" name="Front. Plant Sci.">
        <title>Red Clover (Trifolium pratense) and Zigzag Clover (T. medium) - A Picture of Genomic Similarities and Differences.</title>
        <authorList>
            <person name="Dluhosova J."/>
            <person name="Istvanek J."/>
            <person name="Nedelnik J."/>
            <person name="Repkova J."/>
        </authorList>
    </citation>
    <scope>NUCLEOTIDE SEQUENCE [LARGE SCALE GENOMIC DNA]</scope>
    <source>
        <strain evidence="3">cv. 10/8</strain>
        <tissue evidence="2">Leaf</tissue>
    </source>
</reference>
<evidence type="ECO:0000313" key="3">
    <source>
        <dbReference type="Proteomes" id="UP000265520"/>
    </source>
</evidence>
<feature type="region of interest" description="Disordered" evidence="1">
    <location>
        <begin position="1"/>
        <end position="26"/>
    </location>
</feature>
<protein>
    <submittedName>
        <fullName evidence="2">Uncharacterized protein</fullName>
    </submittedName>
</protein>
<dbReference type="Proteomes" id="UP000265520">
    <property type="component" value="Unassembled WGS sequence"/>
</dbReference>
<dbReference type="AlphaFoldDB" id="A0A392UNJ9"/>
<comment type="caution">
    <text evidence="2">The sequence shown here is derived from an EMBL/GenBank/DDBJ whole genome shotgun (WGS) entry which is preliminary data.</text>
</comment>
<organism evidence="2 3">
    <name type="scientific">Trifolium medium</name>
    <dbReference type="NCBI Taxonomy" id="97028"/>
    <lineage>
        <taxon>Eukaryota</taxon>
        <taxon>Viridiplantae</taxon>
        <taxon>Streptophyta</taxon>
        <taxon>Embryophyta</taxon>
        <taxon>Tracheophyta</taxon>
        <taxon>Spermatophyta</taxon>
        <taxon>Magnoliopsida</taxon>
        <taxon>eudicotyledons</taxon>
        <taxon>Gunneridae</taxon>
        <taxon>Pentapetalae</taxon>
        <taxon>rosids</taxon>
        <taxon>fabids</taxon>
        <taxon>Fabales</taxon>
        <taxon>Fabaceae</taxon>
        <taxon>Papilionoideae</taxon>
        <taxon>50 kb inversion clade</taxon>
        <taxon>NPAAA clade</taxon>
        <taxon>Hologalegina</taxon>
        <taxon>IRL clade</taxon>
        <taxon>Trifolieae</taxon>
        <taxon>Trifolium</taxon>
    </lineage>
</organism>
<accession>A0A392UNJ9</accession>